<dbReference type="GO" id="GO:0008810">
    <property type="term" value="F:cellulase activity"/>
    <property type="evidence" value="ECO:0007669"/>
    <property type="project" value="UniProtKB-EC"/>
</dbReference>
<name>A0A6N2KQ25_SALVM</name>
<feature type="active site" evidence="9">
    <location>
        <position position="483"/>
    </location>
</feature>
<keyword evidence="5 8" id="KW-0119">Carbohydrate metabolism</keyword>
<dbReference type="AlphaFoldDB" id="A0A6N2KQ25"/>
<evidence type="ECO:0000256" key="2">
    <source>
        <dbReference type="ARBA" id="ARBA00007072"/>
    </source>
</evidence>
<dbReference type="GO" id="GO:0030245">
    <property type="term" value="P:cellulose catabolic process"/>
    <property type="evidence" value="ECO:0007669"/>
    <property type="project" value="UniProtKB-KW"/>
</dbReference>
<dbReference type="InterPro" id="IPR012341">
    <property type="entry name" value="6hp_glycosidase-like_sf"/>
</dbReference>
<dbReference type="InterPro" id="IPR018221">
    <property type="entry name" value="Glyco_hydro_9_His_AS"/>
</dbReference>
<feature type="signal peptide" evidence="10">
    <location>
        <begin position="1"/>
        <end position="31"/>
    </location>
</feature>
<keyword evidence="3 8" id="KW-0378">Hydrolase</keyword>
<comment type="catalytic activity">
    <reaction evidence="1 10">
        <text>Endohydrolysis of (1-&gt;4)-beta-D-glucosidic linkages in cellulose, lichenin and cereal beta-D-glucans.</text>
        <dbReference type="EC" id="3.2.1.4"/>
    </reaction>
</comment>
<evidence type="ECO:0000259" key="11">
    <source>
        <dbReference type="Pfam" id="PF00759"/>
    </source>
</evidence>
<evidence type="ECO:0000256" key="4">
    <source>
        <dbReference type="ARBA" id="ARBA00023001"/>
    </source>
</evidence>
<dbReference type="Pfam" id="PF00759">
    <property type="entry name" value="Glyco_hydro_9"/>
    <property type="match status" value="1"/>
</dbReference>
<sequence>MGGVTELKEIMGHRGVVWGVVFLFCVLGSPAMESDEPCSRATNYSDALGKAILFFEGQRSGKLPFDQRVKWRGHSALSDGQPEKVNLTGGYYDAGDNVKFGWPMAFTVTLLSWAGVEYQKDISSVNQLGYLHTAIRWGTDFILECHPSSTTYYTQVGDGNADHQCWERPEDMDTPRALYKITPNSPGTEAAAEAAAALSAASIVFKAVDSNYSTRLLQKSQSDVMQLFDLADKFRSSFKDSCPFYCSYSGYQDELLWAATWLYKASGDNKYLSYISSNKGWSQAVSEFSWDNKFAGAQTLLAKEFYGGKKDLDKFKSDAESFVCALMPGSGSVQIKTTPGGLLYTRDSSNLQYVTSSSMLLFIYSNTLTVAKVSGVQCGSAHFSATQIKSFAKSQVDYILGSNPMKMSYMVGFGRKYPTQMHHRGASIPSVQALPSKVGCNDGFSSYYFSSQPNPNTHVGAIVGGPDSNDMYRDLRSDYSHAEPTTYMNAAFVGSVAALVAKSKAGCPAQLWQMTGINKVADYM</sequence>
<organism evidence="12">
    <name type="scientific">Salix viminalis</name>
    <name type="common">Common osier</name>
    <name type="synonym">Basket willow</name>
    <dbReference type="NCBI Taxonomy" id="40686"/>
    <lineage>
        <taxon>Eukaryota</taxon>
        <taxon>Viridiplantae</taxon>
        <taxon>Streptophyta</taxon>
        <taxon>Embryophyta</taxon>
        <taxon>Tracheophyta</taxon>
        <taxon>Spermatophyta</taxon>
        <taxon>Magnoliopsida</taxon>
        <taxon>eudicotyledons</taxon>
        <taxon>Gunneridae</taxon>
        <taxon>Pentapetalae</taxon>
        <taxon>rosids</taxon>
        <taxon>fabids</taxon>
        <taxon>Malpighiales</taxon>
        <taxon>Salicaceae</taxon>
        <taxon>Saliceae</taxon>
        <taxon>Salix</taxon>
    </lineage>
</organism>
<comment type="similarity">
    <text evidence="2 8 10">Belongs to the glycosyl hydrolase 9 (cellulase E) family.</text>
</comment>
<proteinExistence type="inferred from homology"/>
<dbReference type="PROSITE" id="PS00698">
    <property type="entry name" value="GH9_3"/>
    <property type="match status" value="1"/>
</dbReference>
<evidence type="ECO:0000256" key="6">
    <source>
        <dbReference type="ARBA" id="ARBA00023295"/>
    </source>
</evidence>
<evidence type="ECO:0000313" key="12">
    <source>
        <dbReference type="EMBL" id="VFU30708.1"/>
    </source>
</evidence>
<dbReference type="SUPFAM" id="SSF48208">
    <property type="entry name" value="Six-hairpin glycosidases"/>
    <property type="match status" value="1"/>
</dbReference>
<dbReference type="PANTHER" id="PTHR22298">
    <property type="entry name" value="ENDO-1,4-BETA-GLUCANASE"/>
    <property type="match status" value="1"/>
</dbReference>
<evidence type="ECO:0000256" key="5">
    <source>
        <dbReference type="ARBA" id="ARBA00023277"/>
    </source>
</evidence>
<dbReference type="InterPro" id="IPR001701">
    <property type="entry name" value="Glyco_hydro_9"/>
</dbReference>
<dbReference type="EC" id="3.2.1.4" evidence="10"/>
<dbReference type="PROSITE" id="PS00592">
    <property type="entry name" value="GH9_2"/>
    <property type="match status" value="1"/>
</dbReference>
<keyword evidence="4 10" id="KW-0136">Cellulose degradation</keyword>
<evidence type="ECO:0000256" key="10">
    <source>
        <dbReference type="RuleBase" id="RU361166"/>
    </source>
</evidence>
<keyword evidence="6 8" id="KW-0326">Glycosidase</keyword>
<evidence type="ECO:0000256" key="1">
    <source>
        <dbReference type="ARBA" id="ARBA00000966"/>
    </source>
</evidence>
<dbReference type="FunFam" id="1.50.10.10:FF:000020">
    <property type="entry name" value="Endoglucanase"/>
    <property type="match status" value="1"/>
</dbReference>
<feature type="chain" id="PRO_5027133204" description="Endoglucanase" evidence="10">
    <location>
        <begin position="32"/>
        <end position="524"/>
    </location>
</feature>
<dbReference type="InterPro" id="IPR008928">
    <property type="entry name" value="6-hairpin_glycosidase_sf"/>
</dbReference>
<evidence type="ECO:0000256" key="7">
    <source>
        <dbReference type="ARBA" id="ARBA00023326"/>
    </source>
</evidence>
<reference evidence="12" key="1">
    <citation type="submission" date="2019-03" db="EMBL/GenBank/DDBJ databases">
        <authorList>
            <person name="Mank J."/>
            <person name="Almeida P."/>
        </authorList>
    </citation>
    <scope>NUCLEOTIDE SEQUENCE</scope>
    <source>
        <strain evidence="12">78183</strain>
    </source>
</reference>
<protein>
    <recommendedName>
        <fullName evidence="10">Endoglucanase</fullName>
        <ecNumber evidence="10">3.2.1.4</ecNumber>
    </recommendedName>
</protein>
<evidence type="ECO:0000256" key="8">
    <source>
        <dbReference type="PROSITE-ProRule" id="PRU10059"/>
    </source>
</evidence>
<dbReference type="InterPro" id="IPR033126">
    <property type="entry name" value="Glyco_hydro_9_Asp/Glu_AS"/>
</dbReference>
<evidence type="ECO:0000256" key="9">
    <source>
        <dbReference type="PROSITE-ProRule" id="PRU10060"/>
    </source>
</evidence>
<feature type="active site" evidence="9">
    <location>
        <position position="474"/>
    </location>
</feature>
<feature type="active site" evidence="8">
    <location>
        <position position="422"/>
    </location>
</feature>
<keyword evidence="7 8" id="KW-0624">Polysaccharide degradation</keyword>
<dbReference type="Gene3D" id="1.50.10.10">
    <property type="match status" value="1"/>
</dbReference>
<dbReference type="EMBL" id="CAADRP010000668">
    <property type="protein sequence ID" value="VFU30708.1"/>
    <property type="molecule type" value="Genomic_DNA"/>
</dbReference>
<gene>
    <name evidence="12" type="ORF">SVIM_LOCUS122876</name>
</gene>
<keyword evidence="10" id="KW-0732">Signal</keyword>
<evidence type="ECO:0000256" key="3">
    <source>
        <dbReference type="ARBA" id="ARBA00022801"/>
    </source>
</evidence>
<feature type="domain" description="Glycoside hydrolase family 9" evidence="11">
    <location>
        <begin position="44"/>
        <end position="495"/>
    </location>
</feature>
<accession>A0A6N2KQ25</accession>